<keyword evidence="2" id="KW-1185">Reference proteome</keyword>
<evidence type="ECO:0000313" key="2">
    <source>
        <dbReference type="Proteomes" id="UP000422108"/>
    </source>
</evidence>
<evidence type="ECO:0000313" key="1">
    <source>
        <dbReference type="EMBL" id="BBO92056.1"/>
    </source>
</evidence>
<sequence>MLDPFTSSDAFSMTSLTRAINILPNNYGRVREMNLMPGKGVRTRTIAVEEKNGVLNLLQTQPVGSPGLQNSRGKRTVRNFTIPHIPLDDVIMPESYQGVRAFGSENDLTGIAQVVNDVLQTMRNKHAITLEHLRMGALKGIILDADATTLYNLYTEFGISQKTVSFAMATSTTDIPAKCRAVSRHIEDNLKGEVMSGVHCLCSETFFDGLVGHDSVKEAYLNWSAAAERIGEDTRKGFKFQGITFEEYRGTADDIDGNARAFITAGDAHFFPVGTMSTFETLFAPADFNETANTLGLELYAHQEPRKHNRGVDLHTQSNPLPICYRPGVLVKGTYA</sequence>
<proteinExistence type="predicted"/>
<gene>
    <name evidence="1" type="ORF">DSCOOX_52360</name>
</gene>
<accession>A0A5K8AHV7</accession>
<dbReference type="Pfam" id="PF03864">
    <property type="entry name" value="Phage_cap_E"/>
    <property type="match status" value="1"/>
</dbReference>
<dbReference type="Proteomes" id="UP000422108">
    <property type="component" value="Chromosome"/>
</dbReference>
<dbReference type="InterPro" id="IPR005564">
    <property type="entry name" value="Major_capsid_GpE"/>
</dbReference>
<protein>
    <submittedName>
        <fullName evidence="1">Minor capsid protein E</fullName>
    </submittedName>
</protein>
<dbReference type="AlphaFoldDB" id="A0A5K8AHV7"/>
<dbReference type="EMBL" id="AP021879">
    <property type="protein sequence ID" value="BBO92056.1"/>
    <property type="molecule type" value="Genomic_DNA"/>
</dbReference>
<organism evidence="1 2">
    <name type="scientific">Desulfosarcina ovata subsp. ovata</name>
    <dbReference type="NCBI Taxonomy" id="2752305"/>
    <lineage>
        <taxon>Bacteria</taxon>
        <taxon>Pseudomonadati</taxon>
        <taxon>Thermodesulfobacteriota</taxon>
        <taxon>Desulfobacteria</taxon>
        <taxon>Desulfobacterales</taxon>
        <taxon>Desulfosarcinaceae</taxon>
        <taxon>Desulfosarcina</taxon>
    </lineage>
</organism>
<reference evidence="1 2" key="1">
    <citation type="submission" date="2019-11" db="EMBL/GenBank/DDBJ databases">
        <title>Comparative genomics of hydrocarbon-degrading Desulfosarcina strains.</title>
        <authorList>
            <person name="Watanabe M."/>
            <person name="Kojima H."/>
            <person name="Fukui M."/>
        </authorList>
    </citation>
    <scope>NUCLEOTIDE SEQUENCE [LARGE SCALE GENOMIC DNA]</scope>
    <source>
        <strain evidence="2">oXyS1</strain>
    </source>
</reference>
<dbReference type="RefSeq" id="WP_155312857.1">
    <property type="nucleotide sequence ID" value="NZ_AP021879.1"/>
</dbReference>
<name>A0A5K8AHV7_9BACT</name>